<protein>
    <recommendedName>
        <fullName evidence="7">C2H2-type domain-containing protein</fullName>
    </recommendedName>
</protein>
<evidence type="ECO:0000256" key="3">
    <source>
        <dbReference type="ARBA" id="ARBA00022771"/>
    </source>
</evidence>
<evidence type="ECO:0000256" key="2">
    <source>
        <dbReference type="ARBA" id="ARBA00022737"/>
    </source>
</evidence>
<keyword evidence="4" id="KW-0862">Zinc</keyword>
<dbReference type="SMART" id="SM00355">
    <property type="entry name" value="ZnF_C2H2"/>
    <property type="match status" value="5"/>
</dbReference>
<dbReference type="Proteomes" id="UP001642540">
    <property type="component" value="Unassembled WGS sequence"/>
</dbReference>
<dbReference type="Pfam" id="PF00096">
    <property type="entry name" value="zf-C2H2"/>
    <property type="match status" value="2"/>
</dbReference>
<dbReference type="SUPFAM" id="SSF57667">
    <property type="entry name" value="beta-beta-alpha zinc fingers"/>
    <property type="match status" value="2"/>
</dbReference>
<keyword evidence="1" id="KW-0479">Metal-binding</keyword>
<evidence type="ECO:0000256" key="5">
    <source>
        <dbReference type="PROSITE-ProRule" id="PRU00042"/>
    </source>
</evidence>
<feature type="domain" description="C2H2-type" evidence="7">
    <location>
        <begin position="343"/>
        <end position="371"/>
    </location>
</feature>
<comment type="caution">
    <text evidence="8">The sequence shown here is derived from an EMBL/GenBank/DDBJ whole genome shotgun (WGS) entry which is preliminary data.</text>
</comment>
<dbReference type="InterPro" id="IPR036236">
    <property type="entry name" value="Znf_C2H2_sf"/>
</dbReference>
<dbReference type="Gene3D" id="3.30.160.60">
    <property type="entry name" value="Classic Zinc Finger"/>
    <property type="match status" value="3"/>
</dbReference>
<dbReference type="PROSITE" id="PS50157">
    <property type="entry name" value="ZINC_FINGER_C2H2_2"/>
    <property type="match status" value="4"/>
</dbReference>
<evidence type="ECO:0000256" key="4">
    <source>
        <dbReference type="ARBA" id="ARBA00022833"/>
    </source>
</evidence>
<accession>A0ABP1RVP6</accession>
<evidence type="ECO:0000256" key="6">
    <source>
        <dbReference type="SAM" id="MobiDB-lite"/>
    </source>
</evidence>
<feature type="region of interest" description="Disordered" evidence="6">
    <location>
        <begin position="198"/>
        <end position="252"/>
    </location>
</feature>
<dbReference type="EMBL" id="CAXLJM020000113">
    <property type="protein sequence ID" value="CAL8137026.1"/>
    <property type="molecule type" value="Genomic_DNA"/>
</dbReference>
<evidence type="ECO:0000256" key="1">
    <source>
        <dbReference type="ARBA" id="ARBA00022723"/>
    </source>
</evidence>
<proteinExistence type="predicted"/>
<dbReference type="PANTHER" id="PTHR24379">
    <property type="entry name" value="KRAB AND ZINC FINGER DOMAIN-CONTAINING"/>
    <property type="match status" value="1"/>
</dbReference>
<dbReference type="PANTHER" id="PTHR24379:SF127">
    <property type="entry name" value="BLOODY FINGERS-RELATED"/>
    <property type="match status" value="1"/>
</dbReference>
<reference evidence="8 9" key="1">
    <citation type="submission" date="2024-08" db="EMBL/GenBank/DDBJ databases">
        <authorList>
            <person name="Cucini C."/>
            <person name="Frati F."/>
        </authorList>
    </citation>
    <scope>NUCLEOTIDE SEQUENCE [LARGE SCALE GENOMIC DNA]</scope>
</reference>
<evidence type="ECO:0000259" key="7">
    <source>
        <dbReference type="PROSITE" id="PS50157"/>
    </source>
</evidence>
<evidence type="ECO:0000313" key="9">
    <source>
        <dbReference type="Proteomes" id="UP001642540"/>
    </source>
</evidence>
<keyword evidence="9" id="KW-1185">Reference proteome</keyword>
<organism evidence="8 9">
    <name type="scientific">Orchesella dallaii</name>
    <dbReference type="NCBI Taxonomy" id="48710"/>
    <lineage>
        <taxon>Eukaryota</taxon>
        <taxon>Metazoa</taxon>
        <taxon>Ecdysozoa</taxon>
        <taxon>Arthropoda</taxon>
        <taxon>Hexapoda</taxon>
        <taxon>Collembola</taxon>
        <taxon>Entomobryomorpha</taxon>
        <taxon>Entomobryoidea</taxon>
        <taxon>Orchesellidae</taxon>
        <taxon>Orchesellinae</taxon>
        <taxon>Orchesella</taxon>
    </lineage>
</organism>
<feature type="domain" description="C2H2-type" evidence="7">
    <location>
        <begin position="315"/>
        <end position="343"/>
    </location>
</feature>
<feature type="compositionally biased region" description="Basic and acidic residues" evidence="6">
    <location>
        <begin position="220"/>
        <end position="251"/>
    </location>
</feature>
<feature type="domain" description="C2H2-type" evidence="7">
    <location>
        <begin position="284"/>
        <end position="312"/>
    </location>
</feature>
<sequence>MTVNVCLVCLNHFEKEPSSVSPPEHNDNSLLLKRFLKFAQNYLQISSDTEEYFPKSLERESFCEKCELAVISPICQVYQEFLSNQLRLSWELGQLGKLLDNSKQSTGSVESKFSKLKSLSLQLGFDGVSVMNEFRTLLTEKCKLKIKETLSLIPLQRCKTPTKPAAAVRSSENSVTNLAEVATVPVSHDENNLKIEGESLYSDNEDEDDFSEPLSLDATDPLHLHEDAGPITDDPKSCSTKEDGVEMSAEKRQRRKQKIKIKICHDDDNDTKLETRLIQNQENFMCCYCQKSFIRRAYLNIHIAKSHPQQQYRGKNCTICLRKFPTREKLKSHFHSVHEGRRHSCSYCNASFKLKCHLKAHISSVHKPEHASCKVCGKVLKNMKYLKEHIACSHPDPAKQKYWPKCPNCKKQFYRKTNLQRHMRICY</sequence>
<dbReference type="PROSITE" id="PS00028">
    <property type="entry name" value="ZINC_FINGER_C2H2_1"/>
    <property type="match status" value="3"/>
</dbReference>
<keyword evidence="2" id="KW-0677">Repeat</keyword>
<evidence type="ECO:0000313" key="8">
    <source>
        <dbReference type="EMBL" id="CAL8137026.1"/>
    </source>
</evidence>
<dbReference type="InterPro" id="IPR013087">
    <property type="entry name" value="Znf_C2H2_type"/>
</dbReference>
<keyword evidence="3 5" id="KW-0863">Zinc-finger</keyword>
<gene>
    <name evidence="8" type="ORF">ODALV1_LOCUS26731</name>
</gene>
<name>A0ABP1RVP6_9HEXA</name>
<feature type="domain" description="C2H2-type" evidence="7">
    <location>
        <begin position="404"/>
        <end position="427"/>
    </location>
</feature>